<name>A0A378U157_MYROD</name>
<dbReference type="RefSeq" id="WP_115091763.1">
    <property type="nucleotide sequence ID" value="NZ_CP068107.1"/>
</dbReference>
<organism evidence="3 4">
    <name type="scientific">Myroides odoratus</name>
    <name type="common">Flavobacterium odoratum</name>
    <dbReference type="NCBI Taxonomy" id="256"/>
    <lineage>
        <taxon>Bacteria</taxon>
        <taxon>Pseudomonadati</taxon>
        <taxon>Bacteroidota</taxon>
        <taxon>Flavobacteriia</taxon>
        <taxon>Flavobacteriales</taxon>
        <taxon>Flavobacteriaceae</taxon>
        <taxon>Myroides</taxon>
    </lineage>
</organism>
<keyword evidence="4" id="KW-1185">Reference proteome</keyword>
<dbReference type="Proteomes" id="UP000255024">
    <property type="component" value="Unassembled WGS sequence"/>
</dbReference>
<dbReference type="InterPro" id="IPR008969">
    <property type="entry name" value="CarboxyPept-like_regulatory"/>
</dbReference>
<dbReference type="EMBL" id="UGQL01000002">
    <property type="protein sequence ID" value="STZ68897.1"/>
    <property type="molecule type" value="Genomic_DNA"/>
</dbReference>
<evidence type="ECO:0000259" key="2">
    <source>
        <dbReference type="Pfam" id="PF14905"/>
    </source>
</evidence>
<evidence type="ECO:0000313" key="3">
    <source>
        <dbReference type="EMBL" id="STZ68897.1"/>
    </source>
</evidence>
<dbReference type="Pfam" id="PF14905">
    <property type="entry name" value="OMP_b-brl_3"/>
    <property type="match status" value="1"/>
</dbReference>
<evidence type="ECO:0000256" key="1">
    <source>
        <dbReference type="SAM" id="MobiDB-lite"/>
    </source>
</evidence>
<accession>A0A378U157</accession>
<dbReference type="AlphaFoldDB" id="A0A378U157"/>
<feature type="domain" description="Outer membrane protein beta-barrel" evidence="2">
    <location>
        <begin position="430"/>
        <end position="775"/>
    </location>
</feature>
<feature type="region of interest" description="Disordered" evidence="1">
    <location>
        <begin position="901"/>
        <end position="920"/>
    </location>
</feature>
<gene>
    <name evidence="3" type="ORF">NCTC11179_02378</name>
</gene>
<proteinExistence type="predicted"/>
<reference evidence="3 4" key="1">
    <citation type="submission" date="2018-06" db="EMBL/GenBank/DDBJ databases">
        <authorList>
            <consortium name="Pathogen Informatics"/>
            <person name="Doyle S."/>
        </authorList>
    </citation>
    <scope>NUCLEOTIDE SEQUENCE [LARGE SCALE GENOMIC DNA]</scope>
    <source>
        <strain evidence="3 4">NCTC11179</strain>
    </source>
</reference>
<sequence>MKKLICILTVFITQLIFSQSTVIFKGQLTDSVKNPLEAVTVYLVKEKDNAVLEYNMSNAEGKFDLKIKLPEEKILFKASMVGFKPYTKAIEKTGESTYDLGVIRLQELVTSLDELVITADVPPIRVKKDTLEFNASSFSVRPDANLEQLLKQLPGFQIDEDKKITVNGKEVKEILVNGKPFFGEDGKIALENLPSEIINKVQVTDKKTKKEKFTGERAKSEDASINITIDEEHNKGYFGKITGGYGSDERYESSLFFNTFFDKTQLNVIGSANNINAMGFSMDEVFDNMRMGKSSGGITESRMLGVNFVQDINTKLKVNGSYNYNFSDTESKNRSTVTQFLPSGEFVNNSESASNSDSEGHSANVSIDYIGEKDSFYIMPNFQTNYSRSVTSSKDQALNEVGELLNDSESNATSKGDSNSFSNAMRYMRKLKRDRQFFTLEFMNTNSVNTSDALQESTTRFYKSEQEDDIRRQFQAQNNTNDTYRFAMEYSQPITDSLTLLVGSNWDRNQTITDSKVFDYDEATQEYSELNTLQTNRYNTVQTTVAPYVGLNYKYKKWFADFNTSTNIVKNSVEALYNNQIYSLDKKYIDPNVRLNLSYAMGKGSYFWMMYNYNVSYQSATQLLDIVDISNPLHTSVGNPDLRPTGNHGVNLSYRSYNFQTRSGYSLNGNINFMNNSIVNAVDYDEDRKSISTYKNVSGAYNWSLYGSWYRSEKWEALTMRYGINLRYNQNVNKGYIDGVTYDAITNGISPRVYVNLDYGELFRISPSYNYNRSWSSYKNFTIDRASNFVHNAALETVVYWPSKFTIGNDFTYTYNSQIASGYNRDFYMWNVSLAYEFFNDRFKAKVKVYDMLNQNTSSRRTIDATSIVDSESLVLKRYVMFSLTYSLKAFGSKEMRGNRGSFGGPGGGRRGTVIQRGGY</sequence>
<protein>
    <recommendedName>
        <fullName evidence="2">Outer membrane protein beta-barrel domain-containing protein</fullName>
    </recommendedName>
</protein>
<feature type="compositionally biased region" description="Gly residues" evidence="1">
    <location>
        <begin position="901"/>
        <end position="911"/>
    </location>
</feature>
<evidence type="ECO:0000313" key="4">
    <source>
        <dbReference type="Proteomes" id="UP000255024"/>
    </source>
</evidence>
<dbReference type="SUPFAM" id="SSF56935">
    <property type="entry name" value="Porins"/>
    <property type="match status" value="1"/>
</dbReference>
<dbReference type="SUPFAM" id="SSF49464">
    <property type="entry name" value="Carboxypeptidase regulatory domain-like"/>
    <property type="match status" value="1"/>
</dbReference>
<dbReference type="InterPro" id="IPR041700">
    <property type="entry name" value="OMP_b-brl_3"/>
</dbReference>